<gene>
    <name evidence="2" type="ORF">MG293_006034</name>
</gene>
<accession>A0AAD4UFR7</accession>
<evidence type="ECO:0000313" key="2">
    <source>
        <dbReference type="EMBL" id="KAI4543240.1"/>
    </source>
</evidence>
<comment type="caution">
    <text evidence="2">The sequence shown here is derived from an EMBL/GenBank/DDBJ whole genome shotgun (WGS) entry which is preliminary data.</text>
</comment>
<evidence type="ECO:0000256" key="1">
    <source>
        <dbReference type="SAM" id="MobiDB-lite"/>
    </source>
</evidence>
<feature type="region of interest" description="Disordered" evidence="1">
    <location>
        <begin position="162"/>
        <end position="222"/>
    </location>
</feature>
<name>A0AAD4UFR7_OVIAM</name>
<organism evidence="2 3">
    <name type="scientific">Ovis ammon polii</name>
    <dbReference type="NCBI Taxonomy" id="230172"/>
    <lineage>
        <taxon>Eukaryota</taxon>
        <taxon>Metazoa</taxon>
        <taxon>Chordata</taxon>
        <taxon>Craniata</taxon>
        <taxon>Vertebrata</taxon>
        <taxon>Euteleostomi</taxon>
        <taxon>Mammalia</taxon>
        <taxon>Eutheria</taxon>
        <taxon>Laurasiatheria</taxon>
        <taxon>Artiodactyla</taxon>
        <taxon>Ruminantia</taxon>
        <taxon>Pecora</taxon>
        <taxon>Bovidae</taxon>
        <taxon>Caprinae</taxon>
        <taxon>Ovis</taxon>
    </lineage>
</organism>
<reference evidence="2" key="1">
    <citation type="submission" date="2022-03" db="EMBL/GenBank/DDBJ databases">
        <title>Genomic analyses of argali, domestic sheep and their hybrids provide insights into chromosomal evolution, heterosis and genetic basis of agronomic traits.</title>
        <authorList>
            <person name="Li M."/>
        </authorList>
    </citation>
    <scope>NUCLEOTIDE SEQUENCE</scope>
    <source>
        <strain evidence="2">CAU-MHL-2022a</strain>
        <tissue evidence="2">Skin</tissue>
    </source>
</reference>
<sequence length="236" mass="25128">MHGAATRLGGAGNCYCAIHPGLLLGVVSLHETAGSPDSAVWEVLPALRRSADALFRKQPWAPFPHGRVMARMSLKLISGEATLTLPEAPAAQIFLSGFRIKMLQFCLFTRISSNLTQENFPGLVTLVTKAHQIQTRGPHQLNTRLGELFPAQILAPLPPSVPARTPDSLSFCPPTSDTQHVSAEKLPTAARTGSVTPQGCPERELGAGPTQSTPTAAGPSQTCLSESAQQMLQCLY</sequence>
<dbReference type="Proteomes" id="UP001214576">
    <property type="component" value="Unassembled WGS sequence"/>
</dbReference>
<evidence type="ECO:0000313" key="3">
    <source>
        <dbReference type="Proteomes" id="UP001214576"/>
    </source>
</evidence>
<proteinExistence type="predicted"/>
<dbReference type="AlphaFoldDB" id="A0AAD4UFR7"/>
<protein>
    <submittedName>
        <fullName evidence="2">Uncharacterized protein</fullName>
    </submittedName>
</protein>
<feature type="compositionally biased region" description="Polar residues" evidence="1">
    <location>
        <begin position="209"/>
        <end position="222"/>
    </location>
</feature>
<dbReference type="EMBL" id="JAKZEL010000005">
    <property type="protein sequence ID" value="KAI4543240.1"/>
    <property type="molecule type" value="Genomic_DNA"/>
</dbReference>
<keyword evidence="3" id="KW-1185">Reference proteome</keyword>